<accession>A0A1I6IEB0</accession>
<reference evidence="3 4" key="1">
    <citation type="submission" date="2016-10" db="EMBL/GenBank/DDBJ databases">
        <authorList>
            <person name="de Groot N.N."/>
        </authorList>
    </citation>
    <scope>NUCLEOTIDE SEQUENCE [LARGE SCALE GENOMIC DNA]</scope>
    <source>
        <strain evidence="3 4">743A</strain>
    </source>
</reference>
<dbReference type="EMBL" id="FOYZ01000002">
    <property type="protein sequence ID" value="SFR65038.1"/>
    <property type="molecule type" value="Genomic_DNA"/>
</dbReference>
<evidence type="ECO:0000256" key="2">
    <source>
        <dbReference type="SAM" id="SignalP"/>
    </source>
</evidence>
<protein>
    <recommendedName>
        <fullName evidence="5">The GLUG motif-containing protein</fullName>
    </recommendedName>
</protein>
<evidence type="ECO:0000313" key="4">
    <source>
        <dbReference type="Proteomes" id="UP000199659"/>
    </source>
</evidence>
<keyword evidence="4" id="KW-1185">Reference proteome</keyword>
<gene>
    <name evidence="3" type="ORF">SAMN05661086_00757</name>
</gene>
<evidence type="ECO:0000313" key="3">
    <source>
        <dbReference type="EMBL" id="SFR65038.1"/>
    </source>
</evidence>
<feature type="compositionally biased region" description="Low complexity" evidence="1">
    <location>
        <begin position="48"/>
        <end position="60"/>
    </location>
</feature>
<dbReference type="Gene3D" id="2.160.20.110">
    <property type="match status" value="10"/>
</dbReference>
<dbReference type="InterPro" id="IPR006626">
    <property type="entry name" value="PbH1"/>
</dbReference>
<feature type="region of interest" description="Disordered" evidence="1">
    <location>
        <begin position="34"/>
        <end position="107"/>
    </location>
</feature>
<name>A0A1I6IEB0_9FIRM</name>
<dbReference type="SMART" id="SM00710">
    <property type="entry name" value="PbH1"/>
    <property type="match status" value="14"/>
</dbReference>
<feature type="signal peptide" evidence="2">
    <location>
        <begin position="1"/>
        <end position="28"/>
    </location>
</feature>
<dbReference type="Proteomes" id="UP000199659">
    <property type="component" value="Unassembled WGS sequence"/>
</dbReference>
<dbReference type="InterPro" id="IPR011050">
    <property type="entry name" value="Pectin_lyase_fold/virulence"/>
</dbReference>
<proteinExistence type="predicted"/>
<feature type="chain" id="PRO_5011539021" description="The GLUG motif-containing protein" evidence="2">
    <location>
        <begin position="29"/>
        <end position="2959"/>
    </location>
</feature>
<sequence length="2959" mass="309779">MNRKLLKKIWAYVVCFTMIMSMCTNVQAAELGDSPESGVTVESEISVTPNPTEAEQATTPTPEPTETELAVTPTPEPTETELAVTPTPEPTETELAATPTPEPSGIPELAEDQYYIITDADQFDFIRENLTEHYRLGNDIDFSSINFTVIGSVDAPFEGVFDGNGFTMSNVIIQSENDYTGVFGVIYNAAIKNVTINNAIIEGKDYVGALAGFAKGSSKYIENCRIEAGTVKGNNYVGGLIGATDSTSTVSSIIIRNCSVTADVNATGNKAGGVAGSIKGGIVGSNAANAVTGFDYVGGISGHSTGGTIEACYTKGSIEGNNYIGGLVGFMSGGTLEQCYSLKSVNGNNYIGGLLGESNGGIVENSYVISNIQGNSFVGGMIGQCTTITYLTNCYVSALILANDSNVGGLCSKEDNLDISNSFFDISVSELDAQATSSAGKTTMQMRSGATYENWNFSTVWSIEEGQSYPYLNILPKPEQVAGPPIEEELKGTGTIEDPYIITTKKQLLIIYNNLGDYYKLGNSINLGGIEWEPVGTTADPFTGSLDGNGYSISNFTITKSTTNYVGFFGAVNNAVIKNITFDHAVITGKSYVGTVAGIVQGTTWDMEYVAAASGSVTGASYVGGLVGTIAAGSVNPISHCSSDTTIVSTGIRTGGLIGNSYGNIQYSYTAGVISGTSYVGGLTGYSNGQTDITECYSVADITASDNYAGGLTGYRGKGAITNSFVAGSIRGNGIIGGITGAAGAATTITNCYGAAQISAKASTVGGIAGSTSYLTIVDSYYDGTVSGLVSTSTIQVSKTTTALKKQISYVNWDFTTIWSIEEGITYPYLRSLPKPDNVNTGGGGSLQQGTGTLEDPYIINTIADLETIKYELSAYYVLGNNIDLNGTEWAPVGSSAVPFTGGFDGNGYTISNFTINQSTASYVGFFGVISNASIKNLTIKDAYITGKNYVGTFTGSATGADLWIQNCHVEGGSVTGTSYVGGIVGNTTSISTYEIQQCSSNTEIIASGSYVGGIIGYLYGGISSCYTKGNVQGVTSVGGIAGYHTTISNVVNCYSAASVTGTTNVGGIVGYNYSASSIINCYTLGNVSGTSYIGGIAGISNAALTISNSYVAAAVSAVNTTVGGLAGRVTNVTAINSFYDGVVCGITNSNSSGLSRVSDAMKRKATYIGWDFETTWDIEEGVTYPFLRSLPKPEQVTGSTENIFEEGTGTTENPYVIKTKEQLQAVRWELSASYVLANDIDLTAGEWEPLGTTTEPFSGQFDGKGFVISNFSVSRGTVNYIGFFGVISDASVKNLTLSNLKINGKNYVGGLFGEVLGTGNTIDNCHVEDARISGTAYVGGLAGYVAKAGTTAILKCSSNSEVIGTDKYVGNLIGYLYGGIQRCWAEGTVEAVSYVGGLVGYSNAGVIEESYSNVKVTDGTYVGGIAGYKLNGTISNCYAIGSIIGTNYIGGILGSVGGKTYITNCYSTVAIHTTGTSVGGLCTSNSNIVLTASYYDGPVSTIIPNTAYDKSCLTNRLIHKASYEGWDFEAVWTIEEGVTYPYFKELEKPDGVIADISTNLPSGNGTEENPYKIQTAAQLQMIKYEVTADYVLENSIDLNGTEWDIIGKSTNAPFTGSFNGNGCSISNYSISKSTTNYVGFFGIANNACIKNITLENAKVTGLNYVGGLVGYLLGNAWTIENCHIADSRIAGVGYIGGLLGYVVYASPNAMTQSSAEVEVIGSGDRIGGLAGCFEGTITKSYVKGNIQGANYVGGLTGYDETGDIIQSYAVADVVGAVRTAGLVGYKTSGSIVNCYNLGTVTGTNYVGGIVGSVSSTKVYLTNCYTAAVITGTGSYVGGLYGTKGSLVVTSSYYNRTINAGLTVVEENARYTSALKRRANFTDWDFDTIWKINEYKSYPYLIDMEIPTGIEGPVADDLPEGSGTAEDPYIIKNKQQLVSIQYDLTAYYEIVNDIDLSGMEWVPLGTAETPFTGNINGNGFTISNLTINQTTMDYCGLFGVAENALIRNITLNNINIKAGSYVGAFAGLTKGNSTYIKNCKVLSGSISGISYVGGFVGKIEDAIKAVIVKCSSSVTVTATSDYAGGLAGYTTGGISMSYSDSQVTGVNYVGGLVGYGYSITIINTFVLGSVTGAEYVGGIIGISGETTYLYSSYAASKITATGSYAGGIYGSIQNITTTSCYYDGIVSTILPKTATDTSKLTNGMKKAVNFTGWDFSWWCIEEGSSYPYLRDLDKPQGVVNPDGTDSPTGAGTKEDPYVIMTATQLINIRYELNAYFVLGADIDLEGIDWIPLGGVELPFTGSFDGNGYTISNLLIQQTNTSYIGFFGVVKNAVIKNVTITQVTITGGSYVGGLIGLAVGEKVSVYNCNVKTGTVTGISYVGGLIGKLEGEGTATVVNCSTFVQVSVTENYIGGLIGYMDGTISSCYTTGNVTGAYYVGGIAGYASNTTIEISYSAGIITGTYYVGGICGYSWSVLVKECHVLGSISGQEYVAGIIGISESTSYISYCYVACKITATGTFVGGLCSTELFIEVTKSFYDGILTGVNPGLAIDYCKLTGGMMRMSTYEGWDFTSVWAIDEGTSYPYLRPLPIPELIHGIITDGIPEGGGTLEDPYILKTTKELVNIRYELDGYYKLGSSINFQGEQWTTIGTSTKSFTGYFDANGYTIENFVISNQTADYVGFFGVVNSAEIKNLVLKNVHIIGANKVGGIVGAVMGSSTVIEGCDVIDSVIEGDSYVGGIAGYSEGIIKNCSMDGIVSGSNYIGGIVGYNNRGSVKECFSLQDINGVSYAGGIAGYNYTGTIISCESISTITGTYYVGGMAGYSNLGMVADCNSFTSVNGKSYVGGIIGYNNGATIEICSNLAEADGNVLELIKENNETALITNGDSFATVNGRTYVGGIAGYTYGGTASYCSNDGSVTGNIYVGGIIGYCVGTVTEECTNNAAVQGTRYVDNLIGYTKA</sequence>
<dbReference type="SUPFAM" id="SSF51126">
    <property type="entry name" value="Pectin lyase-like"/>
    <property type="match status" value="1"/>
</dbReference>
<dbReference type="OrthoDB" id="1744393at2"/>
<evidence type="ECO:0000256" key="1">
    <source>
        <dbReference type="SAM" id="MobiDB-lite"/>
    </source>
</evidence>
<organism evidence="3 4">
    <name type="scientific">Anaeromicropila populeti</name>
    <dbReference type="NCBI Taxonomy" id="37658"/>
    <lineage>
        <taxon>Bacteria</taxon>
        <taxon>Bacillati</taxon>
        <taxon>Bacillota</taxon>
        <taxon>Clostridia</taxon>
        <taxon>Lachnospirales</taxon>
        <taxon>Lachnospiraceae</taxon>
        <taxon>Anaeromicropila</taxon>
    </lineage>
</organism>
<keyword evidence="2" id="KW-0732">Signal</keyword>
<dbReference type="RefSeq" id="WP_092559362.1">
    <property type="nucleotide sequence ID" value="NZ_FOYZ01000002.1"/>
</dbReference>
<dbReference type="STRING" id="37658.SAMN05661086_00757"/>
<evidence type="ECO:0008006" key="5">
    <source>
        <dbReference type="Google" id="ProtNLM"/>
    </source>
</evidence>